<feature type="compositionally biased region" description="Basic and acidic residues" evidence="1">
    <location>
        <begin position="8"/>
        <end position="29"/>
    </location>
</feature>
<feature type="compositionally biased region" description="Low complexity" evidence="1">
    <location>
        <begin position="94"/>
        <end position="104"/>
    </location>
</feature>
<feature type="compositionally biased region" description="Gly residues" evidence="1">
    <location>
        <begin position="30"/>
        <end position="39"/>
    </location>
</feature>
<evidence type="ECO:0000256" key="1">
    <source>
        <dbReference type="SAM" id="MobiDB-lite"/>
    </source>
</evidence>
<sequence length="200" mass="21872">MSDGAESTCDKSTMKGTRRPGEELRDRRGVQGGAEGGAVGRQSSHTRQASEVEHGTVGEAGSSEGEREGGRVLQRREKEREQASVHQLEVNCDSSSQRRGSSSSALPHEYCPALMPRWLCTEESSFVLAHPRVMSVYEYLTLMDISSSLSNSPLSAAGHRDWTRRGGDARPPSPWLEGQEGEEGLVPRESTAQERREEGC</sequence>
<feature type="compositionally biased region" description="Basic and acidic residues" evidence="1">
    <location>
        <begin position="64"/>
        <end position="83"/>
    </location>
</feature>
<feature type="compositionally biased region" description="Basic and acidic residues" evidence="1">
    <location>
        <begin position="191"/>
        <end position="200"/>
    </location>
</feature>
<keyword evidence="3" id="KW-1185">Reference proteome</keyword>
<gene>
    <name evidence="2" type="ORF">E2C01_022500</name>
</gene>
<organism evidence="2 3">
    <name type="scientific">Portunus trituberculatus</name>
    <name type="common">Swimming crab</name>
    <name type="synonym">Neptunus trituberculatus</name>
    <dbReference type="NCBI Taxonomy" id="210409"/>
    <lineage>
        <taxon>Eukaryota</taxon>
        <taxon>Metazoa</taxon>
        <taxon>Ecdysozoa</taxon>
        <taxon>Arthropoda</taxon>
        <taxon>Crustacea</taxon>
        <taxon>Multicrustacea</taxon>
        <taxon>Malacostraca</taxon>
        <taxon>Eumalacostraca</taxon>
        <taxon>Eucarida</taxon>
        <taxon>Decapoda</taxon>
        <taxon>Pleocyemata</taxon>
        <taxon>Brachyura</taxon>
        <taxon>Eubrachyura</taxon>
        <taxon>Portunoidea</taxon>
        <taxon>Portunidae</taxon>
        <taxon>Portuninae</taxon>
        <taxon>Portunus</taxon>
    </lineage>
</organism>
<feature type="region of interest" description="Disordered" evidence="1">
    <location>
        <begin position="1"/>
        <end position="107"/>
    </location>
</feature>
<feature type="region of interest" description="Disordered" evidence="1">
    <location>
        <begin position="151"/>
        <end position="200"/>
    </location>
</feature>
<dbReference type="AlphaFoldDB" id="A0A5B7E7F6"/>
<comment type="caution">
    <text evidence="2">The sequence shown here is derived from an EMBL/GenBank/DDBJ whole genome shotgun (WGS) entry which is preliminary data.</text>
</comment>
<feature type="compositionally biased region" description="Basic and acidic residues" evidence="1">
    <location>
        <begin position="158"/>
        <end position="168"/>
    </location>
</feature>
<protein>
    <submittedName>
        <fullName evidence="2">Uncharacterized protein</fullName>
    </submittedName>
</protein>
<dbReference type="EMBL" id="VSRR010002044">
    <property type="protein sequence ID" value="MPC29275.1"/>
    <property type="molecule type" value="Genomic_DNA"/>
</dbReference>
<evidence type="ECO:0000313" key="3">
    <source>
        <dbReference type="Proteomes" id="UP000324222"/>
    </source>
</evidence>
<accession>A0A5B7E7F6</accession>
<evidence type="ECO:0000313" key="2">
    <source>
        <dbReference type="EMBL" id="MPC29275.1"/>
    </source>
</evidence>
<proteinExistence type="predicted"/>
<dbReference type="Proteomes" id="UP000324222">
    <property type="component" value="Unassembled WGS sequence"/>
</dbReference>
<reference evidence="2 3" key="1">
    <citation type="submission" date="2019-05" db="EMBL/GenBank/DDBJ databases">
        <title>Another draft genome of Portunus trituberculatus and its Hox gene families provides insights of decapod evolution.</title>
        <authorList>
            <person name="Jeong J.-H."/>
            <person name="Song I."/>
            <person name="Kim S."/>
            <person name="Choi T."/>
            <person name="Kim D."/>
            <person name="Ryu S."/>
            <person name="Kim W."/>
        </authorList>
    </citation>
    <scope>NUCLEOTIDE SEQUENCE [LARGE SCALE GENOMIC DNA]</scope>
    <source>
        <tissue evidence="2">Muscle</tissue>
    </source>
</reference>
<name>A0A5B7E7F6_PORTR</name>